<evidence type="ECO:0000259" key="2">
    <source>
        <dbReference type="Pfam" id="PF13509"/>
    </source>
</evidence>
<name>A0A1X7IBQ3_9BACL</name>
<dbReference type="EMBL" id="FXAZ01000001">
    <property type="protein sequence ID" value="SMG11873.1"/>
    <property type="molecule type" value="Genomic_DNA"/>
</dbReference>
<dbReference type="STRING" id="1852522.SAMN06295960_0296"/>
<dbReference type="Gene3D" id="1.10.10.10">
    <property type="entry name" value="Winged helix-like DNA-binding domain superfamily/Winged helix DNA-binding domain"/>
    <property type="match status" value="1"/>
</dbReference>
<protein>
    <recommendedName>
        <fullName evidence="8">S1 motif domain-containing protein</fullName>
    </recommendedName>
</protein>
<dbReference type="PANTHER" id="PTHR37296:SF1">
    <property type="entry name" value="CONSERVED VIRULENCE FACTOR B"/>
    <property type="match status" value="1"/>
</dbReference>
<dbReference type="InterPro" id="IPR048587">
    <property type="entry name" value="CvfB_S1_3rd"/>
</dbReference>
<dbReference type="Proteomes" id="UP000193834">
    <property type="component" value="Unassembled WGS sequence"/>
</dbReference>
<evidence type="ECO:0008006" key="8">
    <source>
        <dbReference type="Google" id="ProtNLM"/>
    </source>
</evidence>
<evidence type="ECO:0000256" key="1">
    <source>
        <dbReference type="SAM" id="MobiDB-lite"/>
    </source>
</evidence>
<dbReference type="InterPro" id="IPR039566">
    <property type="entry name" value="CvfB_S1_st"/>
</dbReference>
<dbReference type="InterPro" id="IPR048588">
    <property type="entry name" value="CvfB_S1_2nd"/>
</dbReference>
<dbReference type="InterPro" id="IPR036388">
    <property type="entry name" value="WH-like_DNA-bd_sf"/>
</dbReference>
<feature type="compositionally biased region" description="Basic and acidic residues" evidence="1">
    <location>
        <begin position="307"/>
        <end position="324"/>
    </location>
</feature>
<sequence>MTLTPGLIQRLRIDREVSPYGYFLTDGEQDVLLHYTELTRKVKIGEEIDVFLFFDTEDRLASTMKTPLITLGEVALLEIADIHPRYGCFLEMGIGRQLLLPKSELPEFAELHPMVGERIYVVMAHDKIGRLVAKMALEKDLERYTFHAPSNWLNTWQEAIVYRPLRMGTFMIVEGGVLGFGAIGFVHESERPRLLRLGEKVRVRISHVREDGRVNVTLAEKKEVGMDQDSKMLLSFIKERPNAAMPYSDATDADIIKQRFSISKSAFKRALGRLMKAGLIEQSGDWTKLTALGDELAIDDALSRLETTKASTRKPEKNTLDKPKPSYASRNERPQSQQGRRERSTNTSDAGSSRKPASSRTPRQK</sequence>
<feature type="domain" description="Conserved virulence factor B-like winged helix" evidence="3">
    <location>
        <begin position="232"/>
        <end position="289"/>
    </location>
</feature>
<dbReference type="Pfam" id="PF21543">
    <property type="entry name" value="CvfB_2nd"/>
    <property type="match status" value="1"/>
</dbReference>
<dbReference type="AlphaFoldDB" id="A0A1X7IBQ3"/>
<evidence type="ECO:0000259" key="5">
    <source>
        <dbReference type="Pfam" id="PF21543"/>
    </source>
</evidence>
<dbReference type="Pfam" id="PF17783">
    <property type="entry name" value="WHD_CvfB"/>
    <property type="match status" value="1"/>
</dbReference>
<reference evidence="6 7" key="1">
    <citation type="submission" date="2017-04" db="EMBL/GenBank/DDBJ databases">
        <authorList>
            <person name="Afonso C.L."/>
            <person name="Miller P.J."/>
            <person name="Scott M.A."/>
            <person name="Spackman E."/>
            <person name="Goraichik I."/>
            <person name="Dimitrov K.M."/>
            <person name="Suarez D.L."/>
            <person name="Swayne D.E."/>
        </authorList>
    </citation>
    <scope>NUCLEOTIDE SEQUENCE [LARGE SCALE GENOMIC DNA]</scope>
    <source>
        <strain evidence="6 7">11</strain>
    </source>
</reference>
<dbReference type="InterPro" id="IPR040764">
    <property type="entry name" value="CvfB_WH"/>
</dbReference>
<dbReference type="Pfam" id="PF13509">
    <property type="entry name" value="S1_2"/>
    <property type="match status" value="1"/>
</dbReference>
<feature type="domain" description="Conserved virulence factor B third S1" evidence="5">
    <location>
        <begin position="150"/>
        <end position="218"/>
    </location>
</feature>
<evidence type="ECO:0000259" key="4">
    <source>
        <dbReference type="Pfam" id="PF21191"/>
    </source>
</evidence>
<dbReference type="InterPro" id="IPR014464">
    <property type="entry name" value="CvfB_fam"/>
</dbReference>
<dbReference type="PANTHER" id="PTHR37296">
    <property type="entry name" value="CONSERVED VIRULENCE FACTOR B"/>
    <property type="match status" value="1"/>
</dbReference>
<gene>
    <name evidence="6" type="ORF">SAMN06295960_0296</name>
</gene>
<evidence type="ECO:0000313" key="6">
    <source>
        <dbReference type="EMBL" id="SMG11873.1"/>
    </source>
</evidence>
<organism evidence="6 7">
    <name type="scientific">Paenibacillus aquistagni</name>
    <dbReference type="NCBI Taxonomy" id="1852522"/>
    <lineage>
        <taxon>Bacteria</taxon>
        <taxon>Bacillati</taxon>
        <taxon>Bacillota</taxon>
        <taxon>Bacilli</taxon>
        <taxon>Bacillales</taxon>
        <taxon>Paenibacillaceae</taxon>
        <taxon>Paenibacillus</taxon>
    </lineage>
</organism>
<accession>A0A1X7IBQ3</accession>
<dbReference type="OrthoDB" id="9801597at2"/>
<dbReference type="Pfam" id="PF21191">
    <property type="entry name" value="CvfB_1st"/>
    <property type="match status" value="1"/>
</dbReference>
<dbReference type="InterPro" id="IPR012340">
    <property type="entry name" value="NA-bd_OB-fold"/>
</dbReference>
<evidence type="ECO:0000313" key="7">
    <source>
        <dbReference type="Proteomes" id="UP000193834"/>
    </source>
</evidence>
<feature type="compositionally biased region" description="Polar residues" evidence="1">
    <location>
        <begin position="345"/>
        <end position="365"/>
    </location>
</feature>
<dbReference type="Gene3D" id="2.40.50.140">
    <property type="entry name" value="Nucleic acid-binding proteins"/>
    <property type="match status" value="2"/>
</dbReference>
<keyword evidence="7" id="KW-1185">Reference proteome</keyword>
<feature type="domain" description="Conserved virulence factor B second S1" evidence="4">
    <location>
        <begin position="78"/>
        <end position="134"/>
    </location>
</feature>
<proteinExistence type="predicted"/>
<feature type="region of interest" description="Disordered" evidence="1">
    <location>
        <begin position="307"/>
        <end position="365"/>
    </location>
</feature>
<feature type="domain" description="Conserved virulence factor B first S1" evidence="2">
    <location>
        <begin position="6"/>
        <end position="65"/>
    </location>
</feature>
<evidence type="ECO:0000259" key="3">
    <source>
        <dbReference type="Pfam" id="PF17783"/>
    </source>
</evidence>